<evidence type="ECO:0000313" key="1">
    <source>
        <dbReference type="EMBL" id="JAD20468.1"/>
    </source>
</evidence>
<reference evidence="1" key="1">
    <citation type="submission" date="2014-09" db="EMBL/GenBank/DDBJ databases">
        <authorList>
            <person name="Magalhaes I.L.F."/>
            <person name="Oliveira U."/>
            <person name="Santos F.R."/>
            <person name="Vidigal T.H.D.A."/>
            <person name="Brescovit A.D."/>
            <person name="Santos A.J."/>
        </authorList>
    </citation>
    <scope>NUCLEOTIDE SEQUENCE</scope>
    <source>
        <tissue evidence="1">Shoot tissue taken approximately 20 cm above the soil surface</tissue>
    </source>
</reference>
<organism evidence="1">
    <name type="scientific">Arundo donax</name>
    <name type="common">Giant reed</name>
    <name type="synonym">Donax arundinaceus</name>
    <dbReference type="NCBI Taxonomy" id="35708"/>
    <lineage>
        <taxon>Eukaryota</taxon>
        <taxon>Viridiplantae</taxon>
        <taxon>Streptophyta</taxon>
        <taxon>Embryophyta</taxon>
        <taxon>Tracheophyta</taxon>
        <taxon>Spermatophyta</taxon>
        <taxon>Magnoliopsida</taxon>
        <taxon>Liliopsida</taxon>
        <taxon>Poales</taxon>
        <taxon>Poaceae</taxon>
        <taxon>PACMAD clade</taxon>
        <taxon>Arundinoideae</taxon>
        <taxon>Arundineae</taxon>
        <taxon>Arundo</taxon>
    </lineage>
</organism>
<dbReference type="EMBL" id="GBRH01277427">
    <property type="protein sequence ID" value="JAD20468.1"/>
    <property type="molecule type" value="Transcribed_RNA"/>
</dbReference>
<proteinExistence type="predicted"/>
<accession>A0A0A8Y654</accession>
<dbReference type="AlphaFoldDB" id="A0A0A8Y654"/>
<protein>
    <submittedName>
        <fullName evidence="1">Uncharacterized protein</fullName>
    </submittedName>
</protein>
<sequence length="26" mass="2868">MLFLGQLETVSGRLETFSGFFSSNLS</sequence>
<name>A0A0A8Y654_ARUDO</name>
<reference evidence="1" key="2">
    <citation type="journal article" date="2015" name="Data Brief">
        <title>Shoot transcriptome of the giant reed, Arundo donax.</title>
        <authorList>
            <person name="Barrero R.A."/>
            <person name="Guerrero F.D."/>
            <person name="Moolhuijzen P."/>
            <person name="Goolsby J.A."/>
            <person name="Tidwell J."/>
            <person name="Bellgard S.E."/>
            <person name="Bellgard M.I."/>
        </authorList>
    </citation>
    <scope>NUCLEOTIDE SEQUENCE</scope>
    <source>
        <tissue evidence="1">Shoot tissue taken approximately 20 cm above the soil surface</tissue>
    </source>
</reference>